<feature type="domain" description="ABC transmembrane type-1" evidence="9">
    <location>
        <begin position="22"/>
        <end position="305"/>
    </location>
</feature>
<accession>A0A0C9Q7U2</accession>
<name>A0A0C9Q7U2_LACPA</name>
<dbReference type="AlphaFoldDB" id="A0A0C9Q7U2"/>
<protein>
    <submittedName>
        <fullName evidence="10">Cytochrome bd biosynthesis ABC-type transporter</fullName>
    </submittedName>
</protein>
<evidence type="ECO:0000259" key="8">
    <source>
        <dbReference type="PROSITE" id="PS50893"/>
    </source>
</evidence>
<keyword evidence="4" id="KW-0067">ATP-binding</keyword>
<dbReference type="PROSITE" id="PS50929">
    <property type="entry name" value="ABC_TM1F"/>
    <property type="match status" value="1"/>
</dbReference>
<evidence type="ECO:0000256" key="7">
    <source>
        <dbReference type="SAM" id="Phobius"/>
    </source>
</evidence>
<dbReference type="InterPro" id="IPR039421">
    <property type="entry name" value="Type_1_exporter"/>
</dbReference>
<dbReference type="InterPro" id="IPR036640">
    <property type="entry name" value="ABC1_TM_sf"/>
</dbReference>
<feature type="transmembrane region" description="Helical" evidence="7">
    <location>
        <begin position="248"/>
        <end position="267"/>
    </location>
</feature>
<feature type="transmembrane region" description="Helical" evidence="7">
    <location>
        <begin position="54"/>
        <end position="75"/>
    </location>
</feature>
<dbReference type="InterPro" id="IPR017871">
    <property type="entry name" value="ABC_transporter-like_CS"/>
</dbReference>
<dbReference type="GO" id="GO:0045454">
    <property type="term" value="P:cell redox homeostasis"/>
    <property type="evidence" value="ECO:0007669"/>
    <property type="project" value="InterPro"/>
</dbReference>
<dbReference type="InterPro" id="IPR003439">
    <property type="entry name" value="ABC_transporter-like_ATP-bd"/>
</dbReference>
<dbReference type="InterPro" id="IPR027417">
    <property type="entry name" value="P-loop_NTPase"/>
</dbReference>
<proteinExistence type="predicted"/>
<dbReference type="GO" id="GO:0005886">
    <property type="term" value="C:plasma membrane"/>
    <property type="evidence" value="ECO:0007669"/>
    <property type="project" value="UniProtKB-SubCell"/>
</dbReference>
<evidence type="ECO:0000313" key="10">
    <source>
        <dbReference type="EMBL" id="GAN35927.1"/>
    </source>
</evidence>
<dbReference type="Pfam" id="PF00005">
    <property type="entry name" value="ABC_tran"/>
    <property type="match status" value="1"/>
</dbReference>
<keyword evidence="2 7" id="KW-0812">Transmembrane</keyword>
<dbReference type="PROSITE" id="PS50893">
    <property type="entry name" value="ABC_TRANSPORTER_2"/>
    <property type="match status" value="1"/>
</dbReference>
<dbReference type="PANTHER" id="PTHR24221:SF653">
    <property type="entry name" value="TRANSPORT ATP-BINDING PROTEIN CYDC"/>
    <property type="match status" value="1"/>
</dbReference>
<feature type="transmembrane region" description="Helical" evidence="7">
    <location>
        <begin position="136"/>
        <end position="157"/>
    </location>
</feature>
<evidence type="ECO:0000256" key="3">
    <source>
        <dbReference type="ARBA" id="ARBA00022741"/>
    </source>
</evidence>
<dbReference type="InterPro" id="IPR011527">
    <property type="entry name" value="ABC1_TM_dom"/>
</dbReference>
<keyword evidence="5 7" id="KW-1133">Transmembrane helix</keyword>
<comment type="subcellular location">
    <subcellularLocation>
        <location evidence="1">Cell membrane</location>
        <topology evidence="1">Multi-pass membrane protein</topology>
    </subcellularLocation>
</comment>
<evidence type="ECO:0000259" key="9">
    <source>
        <dbReference type="PROSITE" id="PS50929"/>
    </source>
</evidence>
<dbReference type="GO" id="GO:0034775">
    <property type="term" value="P:glutathione transmembrane transport"/>
    <property type="evidence" value="ECO:0007669"/>
    <property type="project" value="InterPro"/>
</dbReference>
<evidence type="ECO:0000256" key="5">
    <source>
        <dbReference type="ARBA" id="ARBA00022989"/>
    </source>
</evidence>
<dbReference type="SUPFAM" id="SSF90123">
    <property type="entry name" value="ABC transporter transmembrane region"/>
    <property type="match status" value="1"/>
</dbReference>
<dbReference type="Pfam" id="PF00664">
    <property type="entry name" value="ABC_membrane"/>
    <property type="match status" value="1"/>
</dbReference>
<dbReference type="GO" id="GO:0140359">
    <property type="term" value="F:ABC-type transporter activity"/>
    <property type="evidence" value="ECO:0007669"/>
    <property type="project" value="InterPro"/>
</dbReference>
<dbReference type="NCBIfam" id="TIGR02868">
    <property type="entry name" value="CydC"/>
    <property type="match status" value="1"/>
</dbReference>
<dbReference type="InterPro" id="IPR003593">
    <property type="entry name" value="AAA+_ATPase"/>
</dbReference>
<dbReference type="Gene3D" id="1.20.1560.10">
    <property type="entry name" value="ABC transporter type 1, transmembrane domain"/>
    <property type="match status" value="1"/>
</dbReference>
<comment type="caution">
    <text evidence="10">The sequence shown here is derived from an EMBL/GenBank/DDBJ whole genome shotgun (WGS) entry which is preliminary data.</text>
</comment>
<dbReference type="RefSeq" id="WP_045625201.1">
    <property type="nucleotide sequence ID" value="NZ_BAYM01000035.1"/>
</dbReference>
<evidence type="ECO:0000313" key="11">
    <source>
        <dbReference type="Proteomes" id="UP000032552"/>
    </source>
</evidence>
<reference evidence="11" key="1">
    <citation type="submission" date="2014-05" db="EMBL/GenBank/DDBJ databases">
        <title>Whole genome sequencing of Lactobacillus casei NRIC0644.</title>
        <authorList>
            <person name="Atarashi H."/>
            <person name="Yoshida Y."/>
            <person name="Fujimura S."/>
            <person name="Tanaka N."/>
            <person name="Shiwa Y."/>
            <person name="Yoshikawa H."/>
            <person name="Okada S."/>
            <person name="Nakagawa J."/>
        </authorList>
    </citation>
    <scope>NUCLEOTIDE SEQUENCE [LARGE SCALE GENOMIC DNA]</scope>
    <source>
        <strain evidence="11">NRIC0644</strain>
    </source>
</reference>
<gene>
    <name evidence="10" type="ORF">LC0644_0516</name>
</gene>
<dbReference type="InterPro" id="IPR014223">
    <property type="entry name" value="ABC_CydC/D"/>
</dbReference>
<organism evidence="10 11">
    <name type="scientific">Lacticaseibacillus paracasei NRIC 0644</name>
    <dbReference type="NCBI Taxonomy" id="1435038"/>
    <lineage>
        <taxon>Bacteria</taxon>
        <taxon>Bacillati</taxon>
        <taxon>Bacillota</taxon>
        <taxon>Bacilli</taxon>
        <taxon>Lactobacillales</taxon>
        <taxon>Lactobacillaceae</taxon>
        <taxon>Lacticaseibacillus</taxon>
    </lineage>
</organism>
<dbReference type="Proteomes" id="UP000032552">
    <property type="component" value="Unassembled WGS sequence"/>
</dbReference>
<evidence type="ECO:0000256" key="1">
    <source>
        <dbReference type="ARBA" id="ARBA00004651"/>
    </source>
</evidence>
<dbReference type="SUPFAM" id="SSF52540">
    <property type="entry name" value="P-loop containing nucleoside triphosphate hydrolases"/>
    <property type="match status" value="1"/>
</dbReference>
<evidence type="ECO:0000256" key="6">
    <source>
        <dbReference type="ARBA" id="ARBA00023136"/>
    </source>
</evidence>
<keyword evidence="3" id="KW-0547">Nucleotide-binding</keyword>
<feature type="transmembrane region" description="Helical" evidence="7">
    <location>
        <begin position="163"/>
        <end position="183"/>
    </location>
</feature>
<sequence>MHWLKNEHWVRPDLKRYRGLLVWSLILGVMTFVFAGALMFTSGFLIDKSATKPLFAAIYVTVVLTRAFGIGRPVFQYIERLTSHNWVLRITSHMRRKLYKVLETDAAFVSEHHQTGDILGLLADDIGHIQNLYLRMIFPTVVGAGLTVIATLLLGWFNWGFALWIMLLLLFQVLILPWWGLVVERFRKAEQKQLNHDAYVSLTDSVLGLSDWVITHREKDFMSQSLAAPKKLAASTVKSKRFQWRRDFVGQLLFVLIVISMLIWTNLEWTGNQASANWVGAFVLVVFPLDQAFSGIAQGVGEWPTYRDAIRHLNDLQPVTRQLPQQQAVPTQFKEMTLQHLSFQYTPKDPELITDIDLTVHSGEKIAILGPSGMGKTTLLQLVLGDLTPTTGNVLVDGQDVLTYQQHRTNLFAVLDQSPFLFNTSIVNNVRLGNEQASDADVAAALKAVKLDQLVAQLPNGINSSVEEAGFGFSGGERQRLSLARILLQDAPIVLLDEPTVGLDPITEQALLETMFTVLQGKTILWVTHHLQGVNQTDRVIFLEDGRLTMNDTPSHLAKHDERYQNLYALDAGLR</sequence>
<evidence type="ECO:0000256" key="2">
    <source>
        <dbReference type="ARBA" id="ARBA00022692"/>
    </source>
</evidence>
<keyword evidence="6 7" id="KW-0472">Membrane</keyword>
<feature type="transmembrane region" description="Helical" evidence="7">
    <location>
        <begin position="20"/>
        <end position="42"/>
    </location>
</feature>
<dbReference type="SMART" id="SM00382">
    <property type="entry name" value="AAA"/>
    <property type="match status" value="1"/>
</dbReference>
<dbReference type="PROSITE" id="PS00211">
    <property type="entry name" value="ABC_TRANSPORTER_1"/>
    <property type="match status" value="1"/>
</dbReference>
<dbReference type="EMBL" id="BAYM01000035">
    <property type="protein sequence ID" value="GAN35927.1"/>
    <property type="molecule type" value="Genomic_DNA"/>
</dbReference>
<evidence type="ECO:0000256" key="4">
    <source>
        <dbReference type="ARBA" id="ARBA00022840"/>
    </source>
</evidence>
<dbReference type="GO" id="GO:0034040">
    <property type="term" value="F:ATPase-coupled lipid transmembrane transporter activity"/>
    <property type="evidence" value="ECO:0007669"/>
    <property type="project" value="TreeGrafter"/>
</dbReference>
<feature type="domain" description="ABC transporter" evidence="8">
    <location>
        <begin position="336"/>
        <end position="570"/>
    </location>
</feature>
<dbReference type="GO" id="GO:0016887">
    <property type="term" value="F:ATP hydrolysis activity"/>
    <property type="evidence" value="ECO:0007669"/>
    <property type="project" value="InterPro"/>
</dbReference>
<dbReference type="PANTHER" id="PTHR24221">
    <property type="entry name" value="ATP-BINDING CASSETTE SUB-FAMILY B"/>
    <property type="match status" value="1"/>
</dbReference>
<dbReference type="GO" id="GO:0005524">
    <property type="term" value="F:ATP binding"/>
    <property type="evidence" value="ECO:0007669"/>
    <property type="project" value="UniProtKB-KW"/>
</dbReference>
<dbReference type="Gene3D" id="3.40.50.300">
    <property type="entry name" value="P-loop containing nucleotide triphosphate hydrolases"/>
    <property type="match status" value="1"/>
</dbReference>